<gene>
    <name evidence="9" type="ORF">LTR05_006987</name>
</gene>
<feature type="transmembrane region" description="Helical" evidence="7">
    <location>
        <begin position="413"/>
        <end position="430"/>
    </location>
</feature>
<evidence type="ECO:0000256" key="7">
    <source>
        <dbReference type="SAM" id="Phobius"/>
    </source>
</evidence>
<dbReference type="InterPro" id="IPR036259">
    <property type="entry name" value="MFS_trans_sf"/>
</dbReference>
<dbReference type="Pfam" id="PF07690">
    <property type="entry name" value="MFS_1"/>
    <property type="match status" value="1"/>
</dbReference>
<protein>
    <recommendedName>
        <fullName evidence="8">Major facilitator superfamily (MFS) profile domain-containing protein</fullName>
    </recommendedName>
</protein>
<feature type="transmembrane region" description="Helical" evidence="7">
    <location>
        <begin position="385"/>
        <end position="407"/>
    </location>
</feature>
<dbReference type="InterPro" id="IPR001958">
    <property type="entry name" value="Tet-R_TetA/multi-R_MdtG-like"/>
</dbReference>
<dbReference type="GO" id="GO:0022857">
    <property type="term" value="F:transmembrane transporter activity"/>
    <property type="evidence" value="ECO:0007669"/>
    <property type="project" value="InterPro"/>
</dbReference>
<name>A0AAN7SWV3_9EURO</name>
<feature type="transmembrane region" description="Helical" evidence="7">
    <location>
        <begin position="442"/>
        <end position="466"/>
    </location>
</feature>
<feature type="transmembrane region" description="Helical" evidence="7">
    <location>
        <begin position="510"/>
        <end position="528"/>
    </location>
</feature>
<sequence>MAPSNNDDFPWRQAGVLAICRLAEPIAFVSITSYAFVMVQDIHGDKDASFYAGLLVSAFAAAEACTAFLWGSLSDRYGRKPIILVALAGTALSSLIFGFAKNYWLAIFARIVGGALNGNVAVMQTMVAEMVHKPEHEPMAYALQPVMWAVGSVAGSALGGFTAQPARWYPNVFSEDGIFGQYPYLLPNLVAVVMILLAMIQGLFLLEETNPALIGDKEDAQKPTRTNPAMAADERTPLNPGIASLRRERRESVMSKASYRSGGLPYIAVHAPIPIDPGFDLRRGSIVSIGSFGTLRKRPSIAEYMRAHAHTHAVAVDDEEDDEEESLEVPEKAFTKEVWLWVSALWLLCYHQMAFAALLPVYLVDDPRKSSLDLLGGLGKTLPEVGTILAVNSVISLLAQAVVFPIFVAKIGVWWSGIILIVLSPLVYFLPPFVSLMSDPVIGIYLVMIFQALTSTMAYPIILLLLKNACPSPLVLGRVNGLAMSGCSAARTIAPPIVGAVYSALGSAGGWWSATLIAIIGVIELFFIRRPKEDNEEVLRRASVSAEAYD</sequence>
<feature type="transmembrane region" description="Helical" evidence="7">
    <location>
        <begin position="107"/>
        <end position="126"/>
    </location>
</feature>
<proteinExistence type="predicted"/>
<dbReference type="PRINTS" id="PR01035">
    <property type="entry name" value="TCRTETA"/>
</dbReference>
<evidence type="ECO:0000256" key="5">
    <source>
        <dbReference type="ARBA" id="ARBA00023136"/>
    </source>
</evidence>
<dbReference type="Proteomes" id="UP001309876">
    <property type="component" value="Unassembled WGS sequence"/>
</dbReference>
<keyword evidence="10" id="KW-1185">Reference proteome</keyword>
<evidence type="ECO:0000259" key="8">
    <source>
        <dbReference type="PROSITE" id="PS50850"/>
    </source>
</evidence>
<evidence type="ECO:0000256" key="1">
    <source>
        <dbReference type="ARBA" id="ARBA00004141"/>
    </source>
</evidence>
<dbReference type="InterPro" id="IPR020846">
    <property type="entry name" value="MFS_dom"/>
</dbReference>
<feature type="region of interest" description="Disordered" evidence="6">
    <location>
        <begin position="216"/>
        <end position="241"/>
    </location>
</feature>
<comment type="subcellular location">
    <subcellularLocation>
        <location evidence="1">Membrane</location>
        <topology evidence="1">Multi-pass membrane protein</topology>
    </subcellularLocation>
</comment>
<reference evidence="9 10" key="1">
    <citation type="submission" date="2023-08" db="EMBL/GenBank/DDBJ databases">
        <title>Black Yeasts Isolated from many extreme environments.</title>
        <authorList>
            <person name="Coleine C."/>
            <person name="Stajich J.E."/>
            <person name="Selbmann L."/>
        </authorList>
    </citation>
    <scope>NUCLEOTIDE SEQUENCE [LARGE SCALE GENOMIC DNA]</scope>
    <source>
        <strain evidence="9 10">CCFEE 5910</strain>
    </source>
</reference>
<feature type="domain" description="Major facilitator superfamily (MFS) profile" evidence="8">
    <location>
        <begin position="16"/>
        <end position="533"/>
    </location>
</feature>
<evidence type="ECO:0000256" key="6">
    <source>
        <dbReference type="SAM" id="MobiDB-lite"/>
    </source>
</evidence>
<evidence type="ECO:0000313" key="9">
    <source>
        <dbReference type="EMBL" id="KAK5083105.1"/>
    </source>
</evidence>
<keyword evidence="5 7" id="KW-0472">Membrane</keyword>
<accession>A0AAN7SWV3</accession>
<dbReference type="AlphaFoldDB" id="A0AAN7SWV3"/>
<feature type="transmembrane region" description="Helical" evidence="7">
    <location>
        <begin position="14"/>
        <end position="37"/>
    </location>
</feature>
<feature type="transmembrane region" description="Helical" evidence="7">
    <location>
        <begin position="338"/>
        <end position="364"/>
    </location>
</feature>
<feature type="transmembrane region" description="Helical" evidence="7">
    <location>
        <begin position="82"/>
        <end position="100"/>
    </location>
</feature>
<dbReference type="Gene3D" id="1.20.1250.20">
    <property type="entry name" value="MFS general substrate transporter like domains"/>
    <property type="match status" value="1"/>
</dbReference>
<keyword evidence="4 7" id="KW-1133">Transmembrane helix</keyword>
<evidence type="ECO:0000256" key="2">
    <source>
        <dbReference type="ARBA" id="ARBA00022448"/>
    </source>
</evidence>
<organism evidence="9 10">
    <name type="scientific">Lithohypha guttulata</name>
    <dbReference type="NCBI Taxonomy" id="1690604"/>
    <lineage>
        <taxon>Eukaryota</taxon>
        <taxon>Fungi</taxon>
        <taxon>Dikarya</taxon>
        <taxon>Ascomycota</taxon>
        <taxon>Pezizomycotina</taxon>
        <taxon>Eurotiomycetes</taxon>
        <taxon>Chaetothyriomycetidae</taxon>
        <taxon>Chaetothyriales</taxon>
        <taxon>Trichomeriaceae</taxon>
        <taxon>Lithohypha</taxon>
    </lineage>
</organism>
<comment type="caution">
    <text evidence="9">The sequence shown here is derived from an EMBL/GenBank/DDBJ whole genome shotgun (WGS) entry which is preliminary data.</text>
</comment>
<dbReference type="PANTHER" id="PTHR23504">
    <property type="entry name" value="MAJOR FACILITATOR SUPERFAMILY DOMAIN-CONTAINING PROTEIN 10"/>
    <property type="match status" value="1"/>
</dbReference>
<dbReference type="GO" id="GO:0016020">
    <property type="term" value="C:membrane"/>
    <property type="evidence" value="ECO:0007669"/>
    <property type="project" value="UniProtKB-SubCell"/>
</dbReference>
<evidence type="ECO:0000256" key="3">
    <source>
        <dbReference type="ARBA" id="ARBA00022692"/>
    </source>
</evidence>
<feature type="transmembrane region" description="Helical" evidence="7">
    <location>
        <begin position="184"/>
        <end position="206"/>
    </location>
</feature>
<dbReference type="PROSITE" id="PS50850">
    <property type="entry name" value="MFS"/>
    <property type="match status" value="1"/>
</dbReference>
<keyword evidence="3 7" id="KW-0812">Transmembrane</keyword>
<keyword evidence="2" id="KW-0813">Transport</keyword>
<feature type="transmembrane region" description="Helical" evidence="7">
    <location>
        <begin position="49"/>
        <end position="70"/>
    </location>
</feature>
<evidence type="ECO:0000313" key="10">
    <source>
        <dbReference type="Proteomes" id="UP001309876"/>
    </source>
</evidence>
<dbReference type="EMBL" id="JAVRRJ010000007">
    <property type="protein sequence ID" value="KAK5083105.1"/>
    <property type="molecule type" value="Genomic_DNA"/>
</dbReference>
<dbReference type="PANTHER" id="PTHR23504:SF2">
    <property type="entry name" value="TRANSPORTER, PUTATIVE (AFU_ORTHOLOGUE AFUA_8G04150)-RELATED"/>
    <property type="match status" value="1"/>
</dbReference>
<dbReference type="SUPFAM" id="SSF103473">
    <property type="entry name" value="MFS general substrate transporter"/>
    <property type="match status" value="1"/>
</dbReference>
<evidence type="ECO:0000256" key="4">
    <source>
        <dbReference type="ARBA" id="ARBA00022989"/>
    </source>
</evidence>
<dbReference type="InterPro" id="IPR011701">
    <property type="entry name" value="MFS"/>
</dbReference>